<dbReference type="Proteomes" id="UP001549291">
    <property type="component" value="Unassembled WGS sequence"/>
</dbReference>
<comment type="caution">
    <text evidence="3">The sequence shown here is derived from an EMBL/GenBank/DDBJ whole genome shotgun (WGS) entry which is preliminary data.</text>
</comment>
<reference evidence="3 4" key="1">
    <citation type="submission" date="2024-06" db="EMBL/GenBank/DDBJ databases">
        <title>Genomic Encyclopedia of Type Strains, Phase V (KMG-V): Genome sequencing to study the core and pangenomes of soil and plant-associated prokaryotes.</title>
        <authorList>
            <person name="Whitman W."/>
        </authorList>
    </citation>
    <scope>NUCLEOTIDE SEQUENCE [LARGE SCALE GENOMIC DNA]</scope>
    <source>
        <strain evidence="3 4">USDA 160</strain>
    </source>
</reference>
<organism evidence="3 4">
    <name type="scientific">Bradyrhizobium japonicum</name>
    <dbReference type="NCBI Taxonomy" id="375"/>
    <lineage>
        <taxon>Bacteria</taxon>
        <taxon>Pseudomonadati</taxon>
        <taxon>Pseudomonadota</taxon>
        <taxon>Alphaproteobacteria</taxon>
        <taxon>Hyphomicrobiales</taxon>
        <taxon>Nitrobacteraceae</taxon>
        <taxon>Bradyrhizobium</taxon>
    </lineage>
</organism>
<keyword evidence="1" id="KW-0378">Hydrolase</keyword>
<evidence type="ECO:0000313" key="4">
    <source>
        <dbReference type="Proteomes" id="UP001549291"/>
    </source>
</evidence>
<proteinExistence type="predicted"/>
<accession>A0ABV2RYQ8</accession>
<evidence type="ECO:0000256" key="1">
    <source>
        <dbReference type="ARBA" id="ARBA00022801"/>
    </source>
</evidence>
<dbReference type="SUPFAM" id="SSF51055">
    <property type="entry name" value="Carbohydrate binding domain"/>
    <property type="match status" value="1"/>
</dbReference>
<dbReference type="Gene3D" id="2.10.10.20">
    <property type="entry name" value="Carbohydrate-binding module superfamily 5/12"/>
    <property type="match status" value="1"/>
</dbReference>
<gene>
    <name evidence="3" type="ORF">ABIF63_006135</name>
</gene>
<keyword evidence="4" id="KW-1185">Reference proteome</keyword>
<protein>
    <recommendedName>
        <fullName evidence="2">Chitin-binding type-3 domain-containing protein</fullName>
    </recommendedName>
</protein>
<dbReference type="CDD" id="cd12214">
    <property type="entry name" value="ChiA1_BD"/>
    <property type="match status" value="1"/>
</dbReference>
<feature type="domain" description="Chitin-binding type-3" evidence="2">
    <location>
        <begin position="156"/>
        <end position="184"/>
    </location>
</feature>
<dbReference type="InterPro" id="IPR036573">
    <property type="entry name" value="CBM_sf_5/12"/>
</dbReference>
<dbReference type="InterPro" id="IPR003610">
    <property type="entry name" value="CBM5/12"/>
</dbReference>
<dbReference type="EMBL" id="JBEPTQ010000002">
    <property type="protein sequence ID" value="MET4722029.1"/>
    <property type="molecule type" value="Genomic_DNA"/>
</dbReference>
<sequence length="575" mass="59278">MTALSSYSTGTVAVAADGTTVTGTSTLWLNTGNVKPGDLFQSGHFVAKITDVTDDTHLVIVPWPGSTLSGATYAIWKESQQRIVGETYARDVDKAVGAWNTSGFFVFVDIAQTAPDPSLGDDGQYAFQPTTGKTWVKSAGVWSYLGIYKAFQLKGAWSGATAYTVGDVVSLNGSSYACLLDHTNHTPPNATYWQLLAAKGDTGATGAGYGGTSTTSLAIGTGSKVFTTQAGLAYTNGARVRASSAANTSNWMEGLATYSGTTLTINVDKIGGSGTQADWNFNVIGEPGTGAVTSIAGNTGAFTLGAGLTNTTNVLVVDPSYLRGFISGLTLSNDAVTPNTILDIAAGVATSDDQAGIIKLSSAITKSTGGAWAAGSGSNGMGNGLTIAANTWYFPFLAANAGSPDVWFDTSPVGANRPSGITDTKKRRIGAFKTNGSAQIIAFLHFGNDFLWSVPTNDYIGNNPGTSAVLAALNTPAGIVTRAKVWVWMQSAETSPVRRTLLLTSPNQPATAPTAGVLSSMAAGTPAGSGPAAQGTVQSEYNIWTDTSRQIRFQLDGSGSGTSVFLNTVGWTDLL</sequence>
<dbReference type="Pfam" id="PF02839">
    <property type="entry name" value="CBM_5_12"/>
    <property type="match status" value="1"/>
</dbReference>
<evidence type="ECO:0000259" key="2">
    <source>
        <dbReference type="Pfam" id="PF02839"/>
    </source>
</evidence>
<name>A0ABV2RYQ8_BRAJP</name>
<dbReference type="RefSeq" id="WP_354270281.1">
    <property type="nucleotide sequence ID" value="NZ_JBEPTQ010000002.1"/>
</dbReference>
<evidence type="ECO:0000313" key="3">
    <source>
        <dbReference type="EMBL" id="MET4722029.1"/>
    </source>
</evidence>